<feature type="transmembrane region" description="Helical" evidence="2">
    <location>
        <begin position="42"/>
        <end position="62"/>
    </location>
</feature>
<proteinExistence type="predicted"/>
<dbReference type="SUPFAM" id="SSF53448">
    <property type="entry name" value="Nucleotide-diphospho-sugar transferases"/>
    <property type="match status" value="1"/>
</dbReference>
<gene>
    <name evidence="4" type="ORF">HKI87_14g76690</name>
</gene>
<dbReference type="AlphaFoldDB" id="A0AAX4PJS9"/>
<dbReference type="PANTHER" id="PTHR43685:SF2">
    <property type="entry name" value="GLYCOSYLTRANSFERASE 2-LIKE DOMAIN-CONTAINING PROTEIN"/>
    <property type="match status" value="1"/>
</dbReference>
<feature type="region of interest" description="Disordered" evidence="1">
    <location>
        <begin position="1"/>
        <end position="34"/>
    </location>
</feature>
<feature type="compositionally biased region" description="Basic residues" evidence="1">
    <location>
        <begin position="21"/>
        <end position="34"/>
    </location>
</feature>
<protein>
    <submittedName>
        <fullName evidence="4">Glycosyltransferase</fullName>
    </submittedName>
</protein>
<dbReference type="InterPro" id="IPR050834">
    <property type="entry name" value="Glycosyltransf_2"/>
</dbReference>
<keyword evidence="5" id="KW-1185">Reference proteome</keyword>
<evidence type="ECO:0000313" key="4">
    <source>
        <dbReference type="EMBL" id="WZN66106.1"/>
    </source>
</evidence>
<dbReference type="PANTHER" id="PTHR43685">
    <property type="entry name" value="GLYCOSYLTRANSFERASE"/>
    <property type="match status" value="1"/>
</dbReference>
<dbReference type="InterPro" id="IPR001173">
    <property type="entry name" value="Glyco_trans_2-like"/>
</dbReference>
<evidence type="ECO:0000259" key="3">
    <source>
        <dbReference type="Pfam" id="PF00535"/>
    </source>
</evidence>
<dbReference type="CDD" id="cd00761">
    <property type="entry name" value="Glyco_tranf_GTA_type"/>
    <property type="match status" value="1"/>
</dbReference>
<evidence type="ECO:0000313" key="5">
    <source>
        <dbReference type="Proteomes" id="UP001472866"/>
    </source>
</evidence>
<dbReference type="EMBL" id="CP151514">
    <property type="protein sequence ID" value="WZN66106.1"/>
    <property type="molecule type" value="Genomic_DNA"/>
</dbReference>
<reference evidence="4 5" key="1">
    <citation type="submission" date="2024-03" db="EMBL/GenBank/DDBJ databases">
        <title>Complete genome sequence of the green alga Chloropicon roscoffensis RCC1871.</title>
        <authorList>
            <person name="Lemieux C."/>
            <person name="Pombert J.-F."/>
            <person name="Otis C."/>
            <person name="Turmel M."/>
        </authorList>
    </citation>
    <scope>NUCLEOTIDE SEQUENCE [LARGE SCALE GENOMIC DNA]</scope>
    <source>
        <strain evidence="4 5">RCC1871</strain>
    </source>
</reference>
<accession>A0AAX4PJS9</accession>
<dbReference type="InterPro" id="IPR029044">
    <property type="entry name" value="Nucleotide-diphossugar_trans"/>
</dbReference>
<keyword evidence="2" id="KW-1133">Transmembrane helix</keyword>
<keyword evidence="2" id="KW-0472">Membrane</keyword>
<keyword evidence="2" id="KW-0812">Transmembrane</keyword>
<feature type="domain" description="Glycosyltransferase 2-like" evidence="3">
    <location>
        <begin position="644"/>
        <end position="811"/>
    </location>
</feature>
<dbReference type="Gene3D" id="3.90.550.10">
    <property type="entry name" value="Spore Coat Polysaccharide Biosynthesis Protein SpsA, Chain A"/>
    <property type="match status" value="1"/>
</dbReference>
<sequence>MMAPTSPKGSLPMPNTTNGKFKGKKGNGGAGKKKKWWRRNRIWVAVLAFIAASGTLWMTLAWEEISELDSVQSIIVANKPCVTPELGGKVAPARGGRDPTALVAGTGVGPHFEPVSLEELRDLSAAADLASAKDGKRQKLCIVQSSDDAMKMENSFSSVHQFVRMFLKDNTFDKIELIIGDTHCSLDGSKGPESSCHVKISQSFLSELIREDYSQVEKISVRWLKEPLVWADISTPARLSYQILEWLSKLDPLEDPEGSRDSRVSGVGAESDACDSSLFLTPQLAHYAAMVKKQGLGLRRTNVIVYFEHSTVSGRATLLREELSLAQEVEQQEAMYMEATAATLADATIVDNTALLRELDSQARDLLPASMRVPAWDGVPGRRVFVLPFLPSTSQASLAGKGAALSSHSKYDDKALRFEGTFTYQNGLATILDGLSHMHSNVTEIGEVEVTFAGTDAWNSNLKYRGEQSPTLMGTDVIRDALGELRGYRLGIHTQRSEIIKAKQMGGLQVIVNFAGTGGGVRRVLECVMQSVPFVAYESILEDFARTLHITDKKFVRDLKVRHGILDPGHDVKGTLLAKSLWDRVKDEVSRKDCVATTSVYKVVSQYVSDSKPRLLNLYKSKMLRQSGAAEGSAPGDTSALKVSVVIVTHNRPETLQQAAKSIVYQSHKKTEVIVIDNASTHSGTSAALDAVKALVPEAEIVRLSDEMSLSAARNLGASKASGDYVLFMDDDNVAMPREVEIMLMTALRTKADVISPGNQYFVGDVGPYDTADSKGIKPINKWLPLGPSPSIGLYKDVYGDSNALFKKSAFDAYGGFQEHKAVNSSWEGEMAKATGEDWELLARMTLGGASLEVVPIPMFWYRLSADALSKASSRNLYLGKVVSPFVDSAENMANKVPALNFVAPALRMAQAAYHKESLTSPKFNLNGLDGLLNMIRAATYWDFGHGCTLEDIDNNLDVDEGKNWLLNSKFEDIEVEEATHWESYGNGYEATRYIDGIKMTSKSISDEYGAKQTIKLKNPSALPIFVAAQSTQLEGLPSKFPEGYSMYVDLEYEDKTMGYGYMVTFSKPLESHVVSNATSLKGMKRWKCGLIVPTKPVKTIFFHLLYRRVAGSVVFHRGIVRHLEYRDVCKAFLSDPIVEAAPVPALEANGTSTEAGKNDTKAAGISSRSMMDCQGYFTKHTPILF</sequence>
<evidence type="ECO:0000256" key="1">
    <source>
        <dbReference type="SAM" id="MobiDB-lite"/>
    </source>
</evidence>
<name>A0AAX4PJS9_9CHLO</name>
<organism evidence="4 5">
    <name type="scientific">Chloropicon roscoffensis</name>
    <dbReference type="NCBI Taxonomy" id="1461544"/>
    <lineage>
        <taxon>Eukaryota</taxon>
        <taxon>Viridiplantae</taxon>
        <taxon>Chlorophyta</taxon>
        <taxon>Chloropicophyceae</taxon>
        <taxon>Chloropicales</taxon>
        <taxon>Chloropicaceae</taxon>
        <taxon>Chloropicon</taxon>
    </lineage>
</organism>
<evidence type="ECO:0000256" key="2">
    <source>
        <dbReference type="SAM" id="Phobius"/>
    </source>
</evidence>
<dbReference type="Proteomes" id="UP001472866">
    <property type="component" value="Chromosome 14"/>
</dbReference>
<dbReference type="Pfam" id="PF00535">
    <property type="entry name" value="Glycos_transf_2"/>
    <property type="match status" value="1"/>
</dbReference>